<dbReference type="Gene3D" id="2.70.70.10">
    <property type="entry name" value="Glucose Permease (Domain IIA)"/>
    <property type="match status" value="1"/>
</dbReference>
<dbReference type="InterPro" id="IPR016047">
    <property type="entry name" value="M23ase_b-sheet_dom"/>
</dbReference>
<name>A0A8S5Q5A6_9CAUD</name>
<sequence length="236" mass="25749">MADSLIKLIFHKNEAYITSPFGYRKSFSTAAGATGSFHNGVDYGTNCKKVPQYAIADGYIYSCGVDYAYGGAKYVWVAYPSLGVKMLHYHLDSIKVKAGQKVTAKTVIGNTGMSGRATGIHLHLGVKRLSGGDWLDAESWYKNEYKAPTAAKKKYTAGNYKVTKATVLNVRKGAGTKYAKKAFSQLTKDAQKKIVALSGERCNGYVKGLTFTISKVKGSWGKTPSGWVCLDYCERI</sequence>
<proteinExistence type="predicted"/>
<dbReference type="PANTHER" id="PTHR21666">
    <property type="entry name" value="PEPTIDASE-RELATED"/>
    <property type="match status" value="1"/>
</dbReference>
<evidence type="ECO:0000259" key="3">
    <source>
        <dbReference type="Pfam" id="PF01551"/>
    </source>
</evidence>
<evidence type="ECO:0000256" key="1">
    <source>
        <dbReference type="ARBA" id="ARBA00022529"/>
    </source>
</evidence>
<dbReference type="InterPro" id="IPR011055">
    <property type="entry name" value="Dup_hybrid_motif"/>
</dbReference>
<dbReference type="Pfam" id="PF01551">
    <property type="entry name" value="Peptidase_M23"/>
    <property type="match status" value="1"/>
</dbReference>
<accession>A0A8S5Q5A6</accession>
<dbReference type="GO" id="GO:0004222">
    <property type="term" value="F:metalloendopeptidase activity"/>
    <property type="evidence" value="ECO:0007669"/>
    <property type="project" value="TreeGrafter"/>
</dbReference>
<keyword evidence="1" id="KW-0929">Antimicrobial</keyword>
<dbReference type="CDD" id="cd12797">
    <property type="entry name" value="M23_peptidase"/>
    <property type="match status" value="1"/>
</dbReference>
<dbReference type="InterPro" id="IPR050570">
    <property type="entry name" value="Cell_wall_metabolism_enzyme"/>
</dbReference>
<keyword evidence="2" id="KW-0081">Bacteriolytic enzyme</keyword>
<dbReference type="GO" id="GO:0042742">
    <property type="term" value="P:defense response to bacterium"/>
    <property type="evidence" value="ECO:0007669"/>
    <property type="project" value="UniProtKB-KW"/>
</dbReference>
<evidence type="ECO:0000313" key="4">
    <source>
        <dbReference type="EMBL" id="DAE14224.1"/>
    </source>
</evidence>
<dbReference type="EMBL" id="BK015578">
    <property type="protein sequence ID" value="DAE14224.1"/>
    <property type="molecule type" value="Genomic_DNA"/>
</dbReference>
<dbReference type="SUPFAM" id="SSF51261">
    <property type="entry name" value="Duplicated hybrid motif"/>
    <property type="match status" value="1"/>
</dbReference>
<dbReference type="PANTHER" id="PTHR21666:SF270">
    <property type="entry name" value="MUREIN HYDROLASE ACTIVATOR ENVC"/>
    <property type="match status" value="1"/>
</dbReference>
<feature type="domain" description="M23ase beta-sheet core" evidence="3">
    <location>
        <begin position="37"/>
        <end position="128"/>
    </location>
</feature>
<evidence type="ECO:0000256" key="2">
    <source>
        <dbReference type="ARBA" id="ARBA00022638"/>
    </source>
</evidence>
<protein>
    <submittedName>
        <fullName evidence="4">Membrane protein</fullName>
    </submittedName>
</protein>
<organism evidence="4">
    <name type="scientific">Siphoviridae sp. ct0uL16</name>
    <dbReference type="NCBI Taxonomy" id="2825299"/>
    <lineage>
        <taxon>Viruses</taxon>
        <taxon>Duplodnaviria</taxon>
        <taxon>Heunggongvirae</taxon>
        <taxon>Uroviricota</taxon>
        <taxon>Caudoviricetes</taxon>
    </lineage>
</organism>
<reference evidence="4" key="1">
    <citation type="journal article" date="2021" name="Proc. Natl. Acad. Sci. U.S.A.">
        <title>A Catalog of Tens of Thousands of Viruses from Human Metagenomes Reveals Hidden Associations with Chronic Diseases.</title>
        <authorList>
            <person name="Tisza M.J."/>
            <person name="Buck C.B."/>
        </authorList>
    </citation>
    <scope>NUCLEOTIDE SEQUENCE</scope>
    <source>
        <strain evidence="4">Ct0uL16</strain>
    </source>
</reference>
<dbReference type="GO" id="GO:0031640">
    <property type="term" value="P:killing of cells of another organism"/>
    <property type="evidence" value="ECO:0007669"/>
    <property type="project" value="UniProtKB-KW"/>
</dbReference>